<accession>A0A9P7SYP8</accession>
<protein>
    <submittedName>
        <fullName evidence="2">Uncharacterized protein</fullName>
    </submittedName>
</protein>
<evidence type="ECO:0000256" key="1">
    <source>
        <dbReference type="SAM" id="MobiDB-lite"/>
    </source>
</evidence>
<reference evidence="2" key="1">
    <citation type="journal article" date="2020" name="bioRxiv">
        <title>Whole genome comparisons of ergot fungi reveals the divergence and evolution of species within the genus Claviceps are the result of varying mechanisms driving genome evolution and host range expansion.</title>
        <authorList>
            <person name="Wyka S.A."/>
            <person name="Mondo S.J."/>
            <person name="Liu M."/>
            <person name="Dettman J."/>
            <person name="Nalam V."/>
            <person name="Broders K.D."/>
        </authorList>
    </citation>
    <scope>NUCLEOTIDE SEQUENCE</scope>
    <source>
        <strain evidence="2">CCC 602</strain>
    </source>
</reference>
<comment type="caution">
    <text evidence="2">The sequence shown here is derived from an EMBL/GenBank/DDBJ whole genome shotgun (WGS) entry which is preliminary data.</text>
</comment>
<feature type="region of interest" description="Disordered" evidence="1">
    <location>
        <begin position="318"/>
        <end position="360"/>
    </location>
</feature>
<organism evidence="2 3">
    <name type="scientific">Claviceps pusilla</name>
    <dbReference type="NCBI Taxonomy" id="123648"/>
    <lineage>
        <taxon>Eukaryota</taxon>
        <taxon>Fungi</taxon>
        <taxon>Dikarya</taxon>
        <taxon>Ascomycota</taxon>
        <taxon>Pezizomycotina</taxon>
        <taxon>Sordariomycetes</taxon>
        <taxon>Hypocreomycetidae</taxon>
        <taxon>Hypocreales</taxon>
        <taxon>Clavicipitaceae</taxon>
        <taxon>Claviceps</taxon>
    </lineage>
</organism>
<proteinExistence type="predicted"/>
<evidence type="ECO:0000313" key="2">
    <source>
        <dbReference type="EMBL" id="KAG6003624.1"/>
    </source>
</evidence>
<dbReference type="EMBL" id="SRPW01001270">
    <property type="protein sequence ID" value="KAG6003624.1"/>
    <property type="molecule type" value="Genomic_DNA"/>
</dbReference>
<feature type="compositionally biased region" description="Low complexity" evidence="1">
    <location>
        <begin position="323"/>
        <end position="338"/>
    </location>
</feature>
<dbReference type="Proteomes" id="UP000748025">
    <property type="component" value="Unassembled WGS sequence"/>
</dbReference>
<dbReference type="OrthoDB" id="4864073at2759"/>
<dbReference type="AlphaFoldDB" id="A0A9P7SYP8"/>
<evidence type="ECO:0000313" key="3">
    <source>
        <dbReference type="Proteomes" id="UP000748025"/>
    </source>
</evidence>
<name>A0A9P7SYP8_9HYPO</name>
<keyword evidence="3" id="KW-1185">Reference proteome</keyword>
<gene>
    <name evidence="2" type="ORF">E4U43_000894</name>
</gene>
<sequence>MSGLVNGVVRPGVEDDIIGDVVEEMRGFPDWNMRAIPSEGSDFFDERTTSDPTYLHLGTELIPHTRFPDMFLLEYQTFSGQMAYQPCSKGIDLQGFFKALEPVERGGDNLFRIARSWSCIVQSIQGLPKDIRWVLATIYDFANEMMRPGTSEDALWAMRQWLIYWFDTAEKLFQKYDYPIFAPAVDWFSRPTAMTVDDDDDQAADLDLGDCTLFRQGSISSDGNRTVIHHRSVPTPIKFAPYRRKANYLPGINAWMAGQPDWAGDFGQPFEPTPEGRILSRSEPMLPSWLRASARKSDRQEGGSNVFRFNPQATEFIPRMEQTTSSASTTSRSPSLMSEGSAGGYGTTSESDGLSGDERSLSSAEHLLFMIEAHGGDGGDVEMWG</sequence>